<dbReference type="GO" id="GO:0005634">
    <property type="term" value="C:nucleus"/>
    <property type="evidence" value="ECO:0007669"/>
    <property type="project" value="UniProtKB-SubCell"/>
</dbReference>
<feature type="region of interest" description="Disordered" evidence="4">
    <location>
        <begin position="1"/>
        <end position="29"/>
    </location>
</feature>
<dbReference type="GO" id="GO:0030880">
    <property type="term" value="C:RNA polymerase complex"/>
    <property type="evidence" value="ECO:0007669"/>
    <property type="project" value="InterPro"/>
</dbReference>
<reference evidence="6" key="1">
    <citation type="journal article" date="2004" name="J. Eukaryot. Microbiol.">
        <title>Plastid-targeting peptides from the chlorarachniophyte Bigelowiella natans.</title>
        <authorList>
            <person name="Rogers M.B."/>
            <person name="Archibald J.M."/>
            <person name="Field M.A."/>
            <person name="Li C."/>
            <person name="Striepen B."/>
            <person name="Keeling P.J."/>
        </authorList>
    </citation>
    <scope>NUCLEOTIDE SEQUENCE</scope>
</reference>
<dbReference type="OMA" id="HINQKRE"/>
<proteinExistence type="evidence at transcript level"/>
<comment type="subcellular location">
    <subcellularLocation>
        <location evidence="1">Nucleus</location>
    </subcellularLocation>
</comment>
<feature type="compositionally biased region" description="Basic and acidic residues" evidence="4">
    <location>
        <begin position="8"/>
        <end position="17"/>
    </location>
</feature>
<evidence type="ECO:0000259" key="5">
    <source>
        <dbReference type="SMART" id="SM00657"/>
    </source>
</evidence>
<dbReference type="AlphaFoldDB" id="Q5YEV3"/>
<protein>
    <submittedName>
        <fullName evidence="6">RNA polymerase 2 15.9 kDa subunit</fullName>
    </submittedName>
</protein>
<dbReference type="Pfam" id="PF03874">
    <property type="entry name" value="RNA_pol_Rpb4"/>
    <property type="match status" value="1"/>
</dbReference>
<dbReference type="SUPFAM" id="SSF47819">
    <property type="entry name" value="HRDC-like"/>
    <property type="match status" value="1"/>
</dbReference>
<evidence type="ECO:0000256" key="2">
    <source>
        <dbReference type="ARBA" id="ARBA00023242"/>
    </source>
</evidence>
<comment type="similarity">
    <text evidence="3">Belongs to the eukaryotic RPB4 RNA polymerase subunit family.</text>
</comment>
<dbReference type="InterPro" id="IPR010997">
    <property type="entry name" value="HRDC-like_sf"/>
</dbReference>
<evidence type="ECO:0000256" key="3">
    <source>
        <dbReference type="ARBA" id="ARBA00025724"/>
    </source>
</evidence>
<dbReference type="SMART" id="SM00657">
    <property type="entry name" value="RPOL4c"/>
    <property type="match status" value="1"/>
</dbReference>
<dbReference type="GO" id="GO:0006352">
    <property type="term" value="P:DNA-templated transcription initiation"/>
    <property type="evidence" value="ECO:0007669"/>
    <property type="project" value="InterPro"/>
</dbReference>
<organism evidence="6">
    <name type="scientific">Bigelowiella natans</name>
    <name type="common">Pedinomonas minutissima</name>
    <name type="synonym">Chlorarachnion sp. (strain CCMP621)</name>
    <dbReference type="NCBI Taxonomy" id="227086"/>
    <lineage>
        <taxon>Eukaryota</taxon>
        <taxon>Sar</taxon>
        <taxon>Rhizaria</taxon>
        <taxon>Cercozoa</taxon>
        <taxon>Chlorarachniophyceae</taxon>
        <taxon>Bigelowiella</taxon>
    </lineage>
</organism>
<evidence type="ECO:0000313" key="6">
    <source>
        <dbReference type="EMBL" id="AAT09060.1"/>
    </source>
</evidence>
<dbReference type="Gene3D" id="1.20.1250.40">
    <property type="match status" value="1"/>
</dbReference>
<dbReference type="EMBL" id="AY542968">
    <property type="protein sequence ID" value="AAT09060.1"/>
    <property type="molecule type" value="mRNA"/>
</dbReference>
<name>Q5YEV3_BIGNA</name>
<dbReference type="InterPro" id="IPR038324">
    <property type="entry name" value="Rpb4/RPC9_sf"/>
</dbReference>
<dbReference type="InterPro" id="IPR045222">
    <property type="entry name" value="Rpb4-like"/>
</dbReference>
<evidence type="ECO:0000256" key="4">
    <source>
        <dbReference type="SAM" id="MobiDB-lite"/>
    </source>
</evidence>
<dbReference type="HOGENOM" id="CLU_1558086_0_0_1"/>
<feature type="compositionally biased region" description="Low complexity" evidence="4">
    <location>
        <begin position="18"/>
        <end position="27"/>
    </location>
</feature>
<dbReference type="InterPro" id="IPR006590">
    <property type="entry name" value="RNA_pol_Rpb4/RPC9_core"/>
</dbReference>
<accession>Q5YEV3</accession>
<sequence length="172" mass="19708">MSYSGQKTKQEGKDYEASRSYAQSSSSHFMNQQSMELDASQLKLGKEFHEAHCLWNAEVAVILDTVIKRETLSDRNKDLVKTTLDYVNKFKYFPTKEMAKKAREYVEDNTKPDRKGGKPGIDIEQFEVAEMANTGIFQAEEARELLPTVKEKFEGREDELEDFLSGLTEYVG</sequence>
<dbReference type="PANTHER" id="PTHR21297">
    <property type="entry name" value="DNA-DIRECTED RNA POLYMERASE II"/>
    <property type="match status" value="1"/>
</dbReference>
<keyword evidence="2" id="KW-0539">Nucleus</keyword>
<dbReference type="GO" id="GO:0000166">
    <property type="term" value="F:nucleotide binding"/>
    <property type="evidence" value="ECO:0007669"/>
    <property type="project" value="InterPro"/>
</dbReference>
<evidence type="ECO:0000256" key="1">
    <source>
        <dbReference type="ARBA" id="ARBA00004123"/>
    </source>
</evidence>
<feature type="domain" description="RNA polymerase Rpb4/RPC9 core" evidence="5">
    <location>
        <begin position="46"/>
        <end position="171"/>
    </location>
</feature>
<dbReference type="InterPro" id="IPR005574">
    <property type="entry name" value="Rpb4/RPC9"/>
</dbReference>